<organism evidence="1 2">
    <name type="scientific">Nonomuraea purpurea</name>
    <dbReference type="NCBI Taxonomy" id="1849276"/>
    <lineage>
        <taxon>Bacteria</taxon>
        <taxon>Bacillati</taxon>
        <taxon>Actinomycetota</taxon>
        <taxon>Actinomycetes</taxon>
        <taxon>Streptosporangiales</taxon>
        <taxon>Streptosporangiaceae</taxon>
        <taxon>Nonomuraea</taxon>
    </lineage>
</organism>
<comment type="caution">
    <text evidence="1">The sequence shown here is derived from an EMBL/GenBank/DDBJ whole genome shotgun (WGS) entry which is preliminary data.</text>
</comment>
<dbReference type="Proteomes" id="UP001595851">
    <property type="component" value="Unassembled WGS sequence"/>
</dbReference>
<reference evidence="2" key="1">
    <citation type="journal article" date="2019" name="Int. J. Syst. Evol. Microbiol.">
        <title>The Global Catalogue of Microorganisms (GCM) 10K type strain sequencing project: providing services to taxonomists for standard genome sequencing and annotation.</title>
        <authorList>
            <consortium name="The Broad Institute Genomics Platform"/>
            <consortium name="The Broad Institute Genome Sequencing Center for Infectious Disease"/>
            <person name="Wu L."/>
            <person name="Ma J."/>
        </authorList>
    </citation>
    <scope>NUCLEOTIDE SEQUENCE [LARGE SCALE GENOMIC DNA]</scope>
    <source>
        <strain evidence="2">TBRC 1276</strain>
    </source>
</reference>
<accession>A0ABV8GL15</accession>
<evidence type="ECO:0000313" key="1">
    <source>
        <dbReference type="EMBL" id="MFC4014646.1"/>
    </source>
</evidence>
<gene>
    <name evidence="1" type="ORF">ACFOY2_46000</name>
</gene>
<dbReference type="RefSeq" id="WP_379534481.1">
    <property type="nucleotide sequence ID" value="NZ_JBHSBI010000036.1"/>
</dbReference>
<keyword evidence="2" id="KW-1185">Reference proteome</keyword>
<proteinExistence type="predicted"/>
<dbReference type="EMBL" id="JBHSBI010000036">
    <property type="protein sequence ID" value="MFC4014646.1"/>
    <property type="molecule type" value="Genomic_DNA"/>
</dbReference>
<protein>
    <submittedName>
        <fullName evidence="1">Uncharacterized protein</fullName>
    </submittedName>
</protein>
<evidence type="ECO:0000313" key="2">
    <source>
        <dbReference type="Proteomes" id="UP001595851"/>
    </source>
</evidence>
<name>A0ABV8GL15_9ACTN</name>
<sequence>MDTSDRPVSDGAAPLFTCIMHDRPYQGGIRRTWLLQVTFRLELR</sequence>